<sequence length="80" mass="8935">MKVLNSIIITTIFLGLSFVVINLIIGAVKTADYTESCVHVDNPFFTQHNFSGNTPFTSFKAGKYQAKGSVIYCRAFNYFN</sequence>
<reference evidence="2" key="1">
    <citation type="submission" date="2021-05" db="EMBL/GenBank/DDBJ databases">
        <title>Molecular characterization for Shewanella algae harboring chromosomal blaOXA-55-like strains isolated from clinical and environment sample.</title>
        <authorList>
            <person name="Ohama Y."/>
            <person name="Aoki K."/>
            <person name="Harada S."/>
            <person name="Moriya K."/>
            <person name="Ishii Y."/>
            <person name="Tateda K."/>
        </authorList>
    </citation>
    <scope>NUCLEOTIDE SEQUENCE</scope>
    <source>
        <strain evidence="2">JCM 11563</strain>
    </source>
</reference>
<dbReference type="Proteomes" id="UP000887104">
    <property type="component" value="Unassembled WGS sequence"/>
</dbReference>
<keyword evidence="1" id="KW-1133">Transmembrane helix</keyword>
<keyword evidence="1" id="KW-0812">Transmembrane</keyword>
<accession>A0ABQ4P3N4</accession>
<comment type="caution">
    <text evidence="2">The sequence shown here is derived from an EMBL/GenBank/DDBJ whole genome shotgun (WGS) entry which is preliminary data.</text>
</comment>
<protein>
    <submittedName>
        <fullName evidence="2">Uncharacterized protein</fullName>
    </submittedName>
</protein>
<evidence type="ECO:0000313" key="2">
    <source>
        <dbReference type="EMBL" id="GIU42124.1"/>
    </source>
</evidence>
<keyword evidence="3" id="KW-1185">Reference proteome</keyword>
<dbReference type="EMBL" id="BPEY01000009">
    <property type="protein sequence ID" value="GIU42124.1"/>
    <property type="molecule type" value="Genomic_DNA"/>
</dbReference>
<keyword evidence="1" id="KW-0472">Membrane</keyword>
<gene>
    <name evidence="2" type="ORF">TUM4438_07950</name>
</gene>
<name>A0ABQ4P3N4_9GAMM</name>
<proteinExistence type="predicted"/>
<feature type="transmembrane region" description="Helical" evidence="1">
    <location>
        <begin position="6"/>
        <end position="25"/>
    </location>
</feature>
<evidence type="ECO:0000256" key="1">
    <source>
        <dbReference type="SAM" id="Phobius"/>
    </source>
</evidence>
<organism evidence="2 3">
    <name type="scientific">Shewanella sairae</name>
    <dbReference type="NCBI Taxonomy" id="190310"/>
    <lineage>
        <taxon>Bacteria</taxon>
        <taxon>Pseudomonadati</taxon>
        <taxon>Pseudomonadota</taxon>
        <taxon>Gammaproteobacteria</taxon>
        <taxon>Alteromonadales</taxon>
        <taxon>Shewanellaceae</taxon>
        <taxon>Shewanella</taxon>
    </lineage>
</organism>
<dbReference type="RefSeq" id="WP_220779690.1">
    <property type="nucleotide sequence ID" value="NZ_BPEY01000009.1"/>
</dbReference>
<evidence type="ECO:0000313" key="3">
    <source>
        <dbReference type="Proteomes" id="UP000887104"/>
    </source>
</evidence>